<feature type="compositionally biased region" description="Low complexity" evidence="1">
    <location>
        <begin position="673"/>
        <end position="692"/>
    </location>
</feature>
<feature type="region of interest" description="Disordered" evidence="1">
    <location>
        <begin position="637"/>
        <end position="797"/>
    </location>
</feature>
<feature type="transmembrane region" description="Helical" evidence="2">
    <location>
        <begin position="571"/>
        <end position="597"/>
    </location>
</feature>
<dbReference type="CDD" id="cd05121">
    <property type="entry name" value="ABC1_ADCK3-like"/>
    <property type="match status" value="1"/>
</dbReference>
<feature type="compositionally biased region" description="Basic and acidic residues" evidence="1">
    <location>
        <begin position="773"/>
        <end position="797"/>
    </location>
</feature>
<keyword evidence="5" id="KW-1185">Reference proteome</keyword>
<evidence type="ECO:0000313" key="4">
    <source>
        <dbReference type="EMBL" id="CAK0783630.1"/>
    </source>
</evidence>
<dbReference type="InterPro" id="IPR000719">
    <property type="entry name" value="Prot_kinase_dom"/>
</dbReference>
<proteinExistence type="predicted"/>
<dbReference type="Gene3D" id="1.10.510.10">
    <property type="entry name" value="Transferase(Phosphotransferase) domain 1"/>
    <property type="match status" value="1"/>
</dbReference>
<feature type="transmembrane region" description="Helical" evidence="2">
    <location>
        <begin position="609"/>
        <end position="633"/>
    </location>
</feature>
<protein>
    <recommendedName>
        <fullName evidence="3">Protein kinase domain-containing protein</fullName>
    </recommendedName>
</protein>
<dbReference type="PROSITE" id="PS50011">
    <property type="entry name" value="PROTEIN_KINASE_DOM"/>
    <property type="match status" value="1"/>
</dbReference>
<dbReference type="InterPro" id="IPR051130">
    <property type="entry name" value="Mito_struct-func_regulator"/>
</dbReference>
<evidence type="ECO:0000256" key="2">
    <source>
        <dbReference type="SAM" id="Phobius"/>
    </source>
</evidence>
<dbReference type="SUPFAM" id="SSF56112">
    <property type="entry name" value="Protein kinase-like (PK-like)"/>
    <property type="match status" value="1"/>
</dbReference>
<keyword evidence="2" id="KW-0472">Membrane</keyword>
<accession>A0AAV1IBE5</accession>
<feature type="compositionally biased region" description="Low complexity" evidence="1">
    <location>
        <begin position="757"/>
        <end position="768"/>
    </location>
</feature>
<dbReference type="InterPro" id="IPR011009">
    <property type="entry name" value="Kinase-like_dom_sf"/>
</dbReference>
<dbReference type="EMBL" id="CAUYUE010000009">
    <property type="protein sequence ID" value="CAK0783630.1"/>
    <property type="molecule type" value="Genomic_DNA"/>
</dbReference>
<name>A0AAV1IBE5_9CHLO</name>
<dbReference type="InterPro" id="IPR004147">
    <property type="entry name" value="ABC1_dom"/>
</dbReference>
<sequence length="797" mass="86368">MALSAASSPSIDSDALTSQQASTSGRPWQNLRRTSEFWTRATNVYAKYKVAQARASWAQVTGMSEADIERYIWTPHHTWAGEELYGICVGLRGFYMKVGQFIGTRADFIPMPICEKLALLQDKVPPMSIEMTRRVLETNLPLPLDRIFERIDLEHCLGSATISQVHKAKLLAPQRWQGAPADGVVAVKVQYPDALQMMLQDLSNIRVAARFLQNTELKFDLVSPVNELAKQIRMEFDFLHEAETMDAVGEHLMATMKGVHVPSSVPQLTTKQILTMSFIEGQPITRLRDKGKSAPAAVRALFAKRLLKKVAEAYGRMLLIKGLFQADCHPGNILIREDNDLGLIDFGQSKQLTEEERLAFARLVIAMSKAEGAELLDVVKALEPAQQQAVSQGLQDIGIRLGEGELGLRVRMAYGMFDTRGRVDPFAKDSPLKAMPVLEFPPDFFFVLRVIQLLRGMATEMGITDFSTAVQWKALALEALQGPQVTRLGRLRQRQWLWAGGAVLGGFQDPVAIRLRHGALYGLPWALVAACWVACYASSAAGLFVAMHGASVSTKGTFAALWGTHHLMHMLWGKLVVGMGPSIVSTSMGAAVAALNFGLNFAISQWQPLAAVLLTPYLVGNVMSSLLLTTSWLTQMTSPPSSRESTITPMGGASLARVRQSREAKSSAEGLASNSTSTSSSRKPKKGSAAPSKPRPYKSLAAKQPGNGTAGSSSSRSGSNGASLPSRFQRYVSGESSSSAQNGAAKLGGLNGGRNGSNGVRSGSNGRVWTDSNTKKMLPDSDEAAKDRDRVAVAHSL</sequence>
<dbReference type="PANTHER" id="PTHR43173">
    <property type="entry name" value="ABC1 FAMILY PROTEIN"/>
    <property type="match status" value="1"/>
</dbReference>
<feature type="compositionally biased region" description="Polar residues" evidence="1">
    <location>
        <begin position="17"/>
        <end position="27"/>
    </location>
</feature>
<dbReference type="GO" id="GO:0004672">
    <property type="term" value="F:protein kinase activity"/>
    <property type="evidence" value="ECO:0007669"/>
    <property type="project" value="InterPro"/>
</dbReference>
<gene>
    <name evidence="4" type="ORF">CVIRNUC_006829</name>
</gene>
<feature type="transmembrane region" description="Helical" evidence="2">
    <location>
        <begin position="525"/>
        <end position="551"/>
    </location>
</feature>
<evidence type="ECO:0000259" key="3">
    <source>
        <dbReference type="PROSITE" id="PS50011"/>
    </source>
</evidence>
<evidence type="ECO:0000256" key="1">
    <source>
        <dbReference type="SAM" id="MobiDB-lite"/>
    </source>
</evidence>
<reference evidence="4 5" key="1">
    <citation type="submission" date="2023-10" db="EMBL/GenBank/DDBJ databases">
        <authorList>
            <person name="Maclean D."/>
            <person name="Macfadyen A."/>
        </authorList>
    </citation>
    <scope>NUCLEOTIDE SEQUENCE [LARGE SCALE GENOMIC DNA]</scope>
</reference>
<keyword evidence="2" id="KW-1133">Transmembrane helix</keyword>
<dbReference type="PANTHER" id="PTHR43173:SF12">
    <property type="entry name" value="PROTEIN KINASE SUPERFAMILY PROTEIN"/>
    <property type="match status" value="1"/>
</dbReference>
<feature type="compositionally biased region" description="Low complexity" evidence="1">
    <location>
        <begin position="1"/>
        <end position="16"/>
    </location>
</feature>
<dbReference type="GO" id="GO:0005524">
    <property type="term" value="F:ATP binding"/>
    <property type="evidence" value="ECO:0007669"/>
    <property type="project" value="InterPro"/>
</dbReference>
<comment type="caution">
    <text evidence="4">The sequence shown here is derived from an EMBL/GenBank/DDBJ whole genome shotgun (WGS) entry which is preliminary data.</text>
</comment>
<dbReference type="AlphaFoldDB" id="A0AAV1IBE5"/>
<feature type="compositionally biased region" description="Polar residues" evidence="1">
    <location>
        <begin position="639"/>
        <end position="648"/>
    </location>
</feature>
<dbReference type="Proteomes" id="UP001314263">
    <property type="component" value="Unassembled WGS sequence"/>
</dbReference>
<keyword evidence="2" id="KW-0812">Transmembrane</keyword>
<organism evidence="4 5">
    <name type="scientific">Coccomyxa viridis</name>
    <dbReference type="NCBI Taxonomy" id="1274662"/>
    <lineage>
        <taxon>Eukaryota</taxon>
        <taxon>Viridiplantae</taxon>
        <taxon>Chlorophyta</taxon>
        <taxon>core chlorophytes</taxon>
        <taxon>Trebouxiophyceae</taxon>
        <taxon>Trebouxiophyceae incertae sedis</taxon>
        <taxon>Coccomyxaceae</taxon>
        <taxon>Coccomyxa</taxon>
    </lineage>
</organism>
<feature type="compositionally biased region" description="Low complexity" evidence="1">
    <location>
        <begin position="706"/>
        <end position="723"/>
    </location>
</feature>
<dbReference type="Pfam" id="PF03109">
    <property type="entry name" value="ABC1"/>
    <property type="match status" value="1"/>
</dbReference>
<evidence type="ECO:0000313" key="5">
    <source>
        <dbReference type="Proteomes" id="UP001314263"/>
    </source>
</evidence>
<feature type="region of interest" description="Disordered" evidence="1">
    <location>
        <begin position="1"/>
        <end position="28"/>
    </location>
</feature>
<feature type="domain" description="Protein kinase" evidence="3">
    <location>
        <begin position="151"/>
        <end position="497"/>
    </location>
</feature>